<feature type="compositionally biased region" description="Basic and acidic residues" evidence="1">
    <location>
        <begin position="8"/>
        <end position="19"/>
    </location>
</feature>
<dbReference type="EnsemblMetazoa" id="MESCA004131-RA">
    <property type="protein sequence ID" value="MESCA004131-PA"/>
    <property type="gene ID" value="MESCA004131"/>
</dbReference>
<evidence type="ECO:0000256" key="1">
    <source>
        <dbReference type="SAM" id="MobiDB-lite"/>
    </source>
</evidence>
<feature type="compositionally biased region" description="Pro residues" evidence="1">
    <location>
        <begin position="134"/>
        <end position="145"/>
    </location>
</feature>
<evidence type="ECO:0000313" key="3">
    <source>
        <dbReference type="Proteomes" id="UP000015102"/>
    </source>
</evidence>
<reference evidence="3" key="1">
    <citation type="submission" date="2013-02" db="EMBL/GenBank/DDBJ databases">
        <authorList>
            <person name="Hughes D."/>
        </authorList>
    </citation>
    <scope>NUCLEOTIDE SEQUENCE</scope>
    <source>
        <strain>Durham</strain>
        <strain evidence="3">NC isolate 2 -- Noor lab</strain>
    </source>
</reference>
<sequence>MQQTFPKSEPEDKKPEPEKQTNVTNTNVTKNRRKATHTVLKEEPSTKSPPPKTPFPPVAPKKVTSTAPGGPLKQIVMNKKVITSPPNANKKMSVTPSQIHKPPVRILNSTLCRQQPPVSPIINAQKQQQAPVAAPAPVPAPQPQPPKKEHQIKKSLSPQVQNNKRLIAPTSIQKRKLPEEKITVQKQGSRTIKKMTCFENWYVVHCAANPIPQKPAPNQLTLPLIKIANGLQDICLPSEKWTSKVALSLIPESVYQRGQFERYTGHYHDKSIVKDDIKHRYQPASILFRRSQKPNVIDRKISNLVGSPKIVKDVEDIESLLDCVDHLELNSEDVDVSPSIPNSA</sequence>
<feature type="compositionally biased region" description="Pro residues" evidence="1">
    <location>
        <begin position="47"/>
        <end position="59"/>
    </location>
</feature>
<feature type="region of interest" description="Disordered" evidence="1">
    <location>
        <begin position="1"/>
        <end position="72"/>
    </location>
</feature>
<feature type="compositionally biased region" description="Polar residues" evidence="1">
    <location>
        <begin position="154"/>
        <end position="164"/>
    </location>
</feature>
<dbReference type="Proteomes" id="UP000015102">
    <property type="component" value="Unassembled WGS sequence"/>
</dbReference>
<dbReference type="HOGENOM" id="CLU_807231_0_0_1"/>
<dbReference type="OMA" id="QERNKCH"/>
<keyword evidence="3" id="KW-1185">Reference proteome</keyword>
<evidence type="ECO:0000313" key="2">
    <source>
        <dbReference type="EnsemblMetazoa" id="MESCA004131-PA"/>
    </source>
</evidence>
<feature type="compositionally biased region" description="Low complexity" evidence="1">
    <location>
        <begin position="124"/>
        <end position="133"/>
    </location>
</feature>
<reference evidence="2" key="2">
    <citation type="submission" date="2015-06" db="UniProtKB">
        <authorList>
            <consortium name="EnsemblMetazoa"/>
        </authorList>
    </citation>
    <scope>IDENTIFICATION</scope>
</reference>
<dbReference type="EMBL" id="CAQQ02195963">
    <property type="status" value="NOT_ANNOTATED_CDS"/>
    <property type="molecule type" value="Genomic_DNA"/>
</dbReference>
<organism evidence="2 3">
    <name type="scientific">Megaselia scalaris</name>
    <name type="common">Humpbacked fly</name>
    <name type="synonym">Phora scalaris</name>
    <dbReference type="NCBI Taxonomy" id="36166"/>
    <lineage>
        <taxon>Eukaryota</taxon>
        <taxon>Metazoa</taxon>
        <taxon>Ecdysozoa</taxon>
        <taxon>Arthropoda</taxon>
        <taxon>Hexapoda</taxon>
        <taxon>Insecta</taxon>
        <taxon>Pterygota</taxon>
        <taxon>Neoptera</taxon>
        <taxon>Endopterygota</taxon>
        <taxon>Diptera</taxon>
        <taxon>Brachycera</taxon>
        <taxon>Muscomorpha</taxon>
        <taxon>Platypezoidea</taxon>
        <taxon>Phoridae</taxon>
        <taxon>Megaseliini</taxon>
        <taxon>Megaselia</taxon>
    </lineage>
</organism>
<accession>T1GKV0</accession>
<feature type="region of interest" description="Disordered" evidence="1">
    <location>
        <begin position="124"/>
        <end position="174"/>
    </location>
</feature>
<name>T1GKV0_MEGSC</name>
<proteinExistence type="predicted"/>
<dbReference type="AlphaFoldDB" id="T1GKV0"/>
<protein>
    <submittedName>
        <fullName evidence="2">Uncharacterized protein</fullName>
    </submittedName>
</protein>